<evidence type="ECO:0000313" key="2">
    <source>
        <dbReference type="EMBL" id="CAA7018664.1"/>
    </source>
</evidence>
<feature type="chain" id="PRO_5025354447" description="Secreted protein" evidence="1">
    <location>
        <begin position="27"/>
        <end position="83"/>
    </location>
</feature>
<dbReference type="Proteomes" id="UP000467841">
    <property type="component" value="Unassembled WGS sequence"/>
</dbReference>
<keyword evidence="3" id="KW-1185">Reference proteome</keyword>
<feature type="signal peptide" evidence="1">
    <location>
        <begin position="1"/>
        <end position="26"/>
    </location>
</feature>
<keyword evidence="1" id="KW-0732">Signal</keyword>
<evidence type="ECO:0008006" key="4">
    <source>
        <dbReference type="Google" id="ProtNLM"/>
    </source>
</evidence>
<protein>
    <recommendedName>
        <fullName evidence="4">Secreted protein</fullName>
    </recommendedName>
</protein>
<sequence length="83" mass="9195">MIKIMKLFAVMMVATLLLFSSGFTQARTAKLFQIESKPIQFPTEPIPSPLNQDVKVSVEQFPILPLPPYCPGTPGCPPKPHML</sequence>
<name>A0A6D2HZS6_9BRAS</name>
<dbReference type="OrthoDB" id="1108997at2759"/>
<reference evidence="2" key="1">
    <citation type="submission" date="2020-01" db="EMBL/GenBank/DDBJ databases">
        <authorList>
            <person name="Mishra B."/>
        </authorList>
    </citation>
    <scope>NUCLEOTIDE SEQUENCE [LARGE SCALE GENOMIC DNA]</scope>
</reference>
<evidence type="ECO:0000256" key="1">
    <source>
        <dbReference type="SAM" id="SignalP"/>
    </source>
</evidence>
<comment type="caution">
    <text evidence="2">The sequence shown here is derived from an EMBL/GenBank/DDBJ whole genome shotgun (WGS) entry which is preliminary data.</text>
</comment>
<proteinExistence type="predicted"/>
<dbReference type="EMBL" id="CACVBM020000410">
    <property type="protein sequence ID" value="CAA7018664.1"/>
    <property type="molecule type" value="Genomic_DNA"/>
</dbReference>
<gene>
    <name evidence="2" type="ORF">MERR_LOCUS5899</name>
</gene>
<accession>A0A6D2HZS6</accession>
<dbReference type="AlphaFoldDB" id="A0A6D2HZS6"/>
<organism evidence="2 3">
    <name type="scientific">Microthlaspi erraticum</name>
    <dbReference type="NCBI Taxonomy" id="1685480"/>
    <lineage>
        <taxon>Eukaryota</taxon>
        <taxon>Viridiplantae</taxon>
        <taxon>Streptophyta</taxon>
        <taxon>Embryophyta</taxon>
        <taxon>Tracheophyta</taxon>
        <taxon>Spermatophyta</taxon>
        <taxon>Magnoliopsida</taxon>
        <taxon>eudicotyledons</taxon>
        <taxon>Gunneridae</taxon>
        <taxon>Pentapetalae</taxon>
        <taxon>rosids</taxon>
        <taxon>malvids</taxon>
        <taxon>Brassicales</taxon>
        <taxon>Brassicaceae</taxon>
        <taxon>Coluteocarpeae</taxon>
        <taxon>Microthlaspi</taxon>
    </lineage>
</organism>
<evidence type="ECO:0000313" key="3">
    <source>
        <dbReference type="Proteomes" id="UP000467841"/>
    </source>
</evidence>